<accession>A0A4Y7TYV2</accession>
<evidence type="ECO:0000313" key="3">
    <source>
        <dbReference type="Proteomes" id="UP000298030"/>
    </source>
</evidence>
<feature type="region of interest" description="Disordered" evidence="1">
    <location>
        <begin position="1"/>
        <end position="20"/>
    </location>
</feature>
<feature type="region of interest" description="Disordered" evidence="1">
    <location>
        <begin position="407"/>
        <end position="446"/>
    </location>
</feature>
<sequence length="446" mass="47855">MASVETPPDISTKSSPQFPTAKLTAVARLKSFTGSIVSKRGEKSQQQFPPPSWNIEDYHTSPPSSSSTPSDTPVSELPTPAAEHPQPSSAPNGSAPVEEHVEPISFAMKLRSMIDLLPIPGMGTTSSTPPATELHSIPSSSESPTQPLPADMDPHLVKLLSSEEIMNGDAGADGKGKSPSVWNILAGLRRNGKDGVKGEASIPAPVEAEEAGGIMMYAPLEPKADSQLSLADEEIVHETLAPKAEIGSATEKLKDILHVPETSAPTEKRVWVPSTTELSVLTAWWGYRLYLPPPVMAKLGSSSVKAAARAAMVTSALKWMVDKIPMAVVPPQLKPAVTMLKTLAPIASYVGVFIAWSWDRIKALDEGNGVVLTATWLLPVALLPMAWDAGSIYRPILYPEPEEIKKAEEAAKGEEESKDNRSTKDGDGDGEPRKDKKKNKSKLKFW</sequence>
<proteinExistence type="predicted"/>
<feature type="compositionally biased region" description="Basic and acidic residues" evidence="1">
    <location>
        <begin position="407"/>
        <end position="434"/>
    </location>
</feature>
<dbReference type="AlphaFoldDB" id="A0A4Y7TYV2"/>
<comment type="caution">
    <text evidence="2">The sequence shown here is derived from an EMBL/GenBank/DDBJ whole genome shotgun (WGS) entry which is preliminary data.</text>
</comment>
<dbReference type="STRING" id="71717.A0A4Y7TYV2"/>
<dbReference type="OrthoDB" id="3247214at2759"/>
<protein>
    <submittedName>
        <fullName evidence="2">Uncharacterized protein</fullName>
    </submittedName>
</protein>
<keyword evidence="3" id="KW-1185">Reference proteome</keyword>
<feature type="compositionally biased region" description="Basic residues" evidence="1">
    <location>
        <begin position="435"/>
        <end position="446"/>
    </location>
</feature>
<feature type="compositionally biased region" description="Polar residues" evidence="1">
    <location>
        <begin position="9"/>
        <end position="18"/>
    </location>
</feature>
<gene>
    <name evidence="2" type="ORF">FA13DRAFT_398098</name>
</gene>
<reference evidence="2 3" key="1">
    <citation type="journal article" date="2019" name="Nat. Ecol. Evol.">
        <title>Megaphylogeny resolves global patterns of mushroom evolution.</title>
        <authorList>
            <person name="Varga T."/>
            <person name="Krizsan K."/>
            <person name="Foldi C."/>
            <person name="Dima B."/>
            <person name="Sanchez-Garcia M."/>
            <person name="Sanchez-Ramirez S."/>
            <person name="Szollosi G.J."/>
            <person name="Szarkandi J.G."/>
            <person name="Papp V."/>
            <person name="Albert L."/>
            <person name="Andreopoulos W."/>
            <person name="Angelini C."/>
            <person name="Antonin V."/>
            <person name="Barry K.W."/>
            <person name="Bougher N.L."/>
            <person name="Buchanan P."/>
            <person name="Buyck B."/>
            <person name="Bense V."/>
            <person name="Catcheside P."/>
            <person name="Chovatia M."/>
            <person name="Cooper J."/>
            <person name="Damon W."/>
            <person name="Desjardin D."/>
            <person name="Finy P."/>
            <person name="Geml J."/>
            <person name="Haridas S."/>
            <person name="Hughes K."/>
            <person name="Justo A."/>
            <person name="Karasinski D."/>
            <person name="Kautmanova I."/>
            <person name="Kiss B."/>
            <person name="Kocsube S."/>
            <person name="Kotiranta H."/>
            <person name="LaButti K.M."/>
            <person name="Lechner B.E."/>
            <person name="Liimatainen K."/>
            <person name="Lipzen A."/>
            <person name="Lukacs Z."/>
            <person name="Mihaltcheva S."/>
            <person name="Morgado L.N."/>
            <person name="Niskanen T."/>
            <person name="Noordeloos M.E."/>
            <person name="Ohm R.A."/>
            <person name="Ortiz-Santana B."/>
            <person name="Ovrebo C."/>
            <person name="Racz N."/>
            <person name="Riley R."/>
            <person name="Savchenko A."/>
            <person name="Shiryaev A."/>
            <person name="Soop K."/>
            <person name="Spirin V."/>
            <person name="Szebenyi C."/>
            <person name="Tomsovsky M."/>
            <person name="Tulloss R.E."/>
            <person name="Uehling J."/>
            <person name="Grigoriev I.V."/>
            <person name="Vagvolgyi C."/>
            <person name="Papp T."/>
            <person name="Martin F.M."/>
            <person name="Miettinen O."/>
            <person name="Hibbett D.S."/>
            <person name="Nagy L.G."/>
        </authorList>
    </citation>
    <scope>NUCLEOTIDE SEQUENCE [LARGE SCALE GENOMIC DNA]</scope>
    <source>
        <strain evidence="2 3">FP101781</strain>
    </source>
</reference>
<evidence type="ECO:0000313" key="2">
    <source>
        <dbReference type="EMBL" id="TEB38752.1"/>
    </source>
</evidence>
<dbReference type="Proteomes" id="UP000298030">
    <property type="component" value="Unassembled WGS sequence"/>
</dbReference>
<feature type="region of interest" description="Disordered" evidence="1">
    <location>
        <begin position="34"/>
        <end position="97"/>
    </location>
</feature>
<feature type="region of interest" description="Disordered" evidence="1">
    <location>
        <begin position="120"/>
        <end position="150"/>
    </location>
</feature>
<dbReference type="EMBL" id="QPFP01000002">
    <property type="protein sequence ID" value="TEB38752.1"/>
    <property type="molecule type" value="Genomic_DNA"/>
</dbReference>
<organism evidence="2 3">
    <name type="scientific">Coprinellus micaceus</name>
    <name type="common">Glistening ink-cap mushroom</name>
    <name type="synonym">Coprinus micaceus</name>
    <dbReference type="NCBI Taxonomy" id="71717"/>
    <lineage>
        <taxon>Eukaryota</taxon>
        <taxon>Fungi</taxon>
        <taxon>Dikarya</taxon>
        <taxon>Basidiomycota</taxon>
        <taxon>Agaricomycotina</taxon>
        <taxon>Agaricomycetes</taxon>
        <taxon>Agaricomycetidae</taxon>
        <taxon>Agaricales</taxon>
        <taxon>Agaricineae</taxon>
        <taxon>Psathyrellaceae</taxon>
        <taxon>Coprinellus</taxon>
    </lineage>
</organism>
<feature type="compositionally biased region" description="Low complexity" evidence="1">
    <location>
        <begin position="60"/>
        <end position="75"/>
    </location>
</feature>
<name>A0A4Y7TYV2_COPMI</name>
<evidence type="ECO:0000256" key="1">
    <source>
        <dbReference type="SAM" id="MobiDB-lite"/>
    </source>
</evidence>